<dbReference type="WBParaSite" id="Minc3s00333g10400">
    <property type="protein sequence ID" value="Minc3s00333g10400"/>
    <property type="gene ID" value="Minc3s00333g10400"/>
</dbReference>
<evidence type="ECO:0000256" key="6">
    <source>
        <dbReference type="ARBA" id="ARBA00022729"/>
    </source>
</evidence>
<evidence type="ECO:0000256" key="5">
    <source>
        <dbReference type="ARBA" id="ARBA00022723"/>
    </source>
</evidence>
<dbReference type="PIRSF" id="PIRSF036365">
    <property type="entry name" value="Astacin_nematoda"/>
    <property type="match status" value="1"/>
</dbReference>
<dbReference type="SUPFAM" id="SSF55486">
    <property type="entry name" value="Metalloproteases ('zincins'), catalytic domain"/>
    <property type="match status" value="1"/>
</dbReference>
<dbReference type="InterPro" id="IPR001506">
    <property type="entry name" value="Peptidase_M12A"/>
</dbReference>
<evidence type="ECO:0000256" key="10">
    <source>
        <dbReference type="ARBA" id="ARBA00023157"/>
    </source>
</evidence>
<accession>A0A914L943</accession>
<comment type="cofactor">
    <cofactor evidence="14 15">
        <name>Zn(2+)</name>
        <dbReference type="ChEBI" id="CHEBI:29105"/>
    </cofactor>
    <text evidence="14 15">Binds 1 zinc ion per subunit.</text>
</comment>
<evidence type="ECO:0000256" key="7">
    <source>
        <dbReference type="ARBA" id="ARBA00022801"/>
    </source>
</evidence>
<evidence type="ECO:0000256" key="3">
    <source>
        <dbReference type="ARBA" id="ARBA00022536"/>
    </source>
</evidence>
<dbReference type="InterPro" id="IPR034035">
    <property type="entry name" value="Astacin-like_dom"/>
</dbReference>
<evidence type="ECO:0000313" key="19">
    <source>
        <dbReference type="WBParaSite" id="Minc3s00333g10400"/>
    </source>
</evidence>
<sequence length="652" mass="73730">MTNYIEANERTRKASKLIVNKIKQLINEKVEREMVQNDAIPLTEIPQRDPNALSHHNELIVNGINGDYFQGDLELADWQAEKIEKYFEDQLMFSHDENKRIKRKVGKRWDKSRPISYDFADNVPEQSRQRIRQALAIWERETCLSFMENGPDVDRLEFFDGGGCSSFVGKTGGTQGISISTPGCDFIGIIAHEIGHALGTFHEQARPDQSRHIAIHYNNIPLTRWNNFQPVNEDQAETFRLPYDPGSVMHYGPYGFASDQYKPTISTLDINWQSTIGQRIGPSFLDILSINKAYFCSEKCSKPLINCLHGGYPNPNKCLECKCPLGFSGKLCELVQPSPCGGTLKLSKNKIKISSPSHPNLFPSNIDCIWLLKAPPGGHIFLQFSSENFYYSCEDTCDKSFIELKTGPDFRITGYRFCCSVAPKNIFRSSSSEMIVIHSGQGPSSEGFLAYIWSDLDWEKKPNSIKETTLEPTTLKIKKEKETTTETIEPPTTTTGTTENFIENTTEGKEIVFSSTITPTELKTTPTLQINNCLNCDNWSPWEECTQICGGCGKIKRKRICTGINCQTEEKRLCNQNACPVGTNFLFSNGEFHLLWKGCCFGLFPNKIDSNLTECGPLENNENIFMKILSSLLISQDGRKNNRNEKMRKGEH</sequence>
<dbReference type="GO" id="GO:0008270">
    <property type="term" value="F:zinc ion binding"/>
    <property type="evidence" value="ECO:0007669"/>
    <property type="project" value="UniProtKB-UniRule"/>
</dbReference>
<evidence type="ECO:0000256" key="1">
    <source>
        <dbReference type="ARBA" id="ARBA00004613"/>
    </source>
</evidence>
<keyword evidence="4 14" id="KW-0645">Protease</keyword>
<keyword evidence="6" id="KW-0732">Signal</keyword>
<dbReference type="PANTHER" id="PTHR10127:SF810">
    <property type="entry name" value="ZINC METALLOPROTEINASE NAS-38"/>
    <property type="match status" value="1"/>
</dbReference>
<dbReference type="InterPro" id="IPR000884">
    <property type="entry name" value="TSP1_rpt"/>
</dbReference>
<evidence type="ECO:0000256" key="14">
    <source>
        <dbReference type="PROSITE-ProRule" id="PRU01211"/>
    </source>
</evidence>
<keyword evidence="3" id="KW-0245">EGF-like domain</keyword>
<dbReference type="InterPro" id="IPR017050">
    <property type="entry name" value="Metallopeptidase_nem"/>
</dbReference>
<keyword evidence="7 14" id="KW-0378">Hydrolase</keyword>
<dbReference type="SMART" id="SM00042">
    <property type="entry name" value="CUB"/>
    <property type="match status" value="1"/>
</dbReference>
<dbReference type="GO" id="GO:0005576">
    <property type="term" value="C:extracellular region"/>
    <property type="evidence" value="ECO:0007669"/>
    <property type="project" value="UniProtKB-SubCell"/>
</dbReference>
<evidence type="ECO:0000256" key="13">
    <source>
        <dbReference type="PROSITE-ProRule" id="PRU00059"/>
    </source>
</evidence>
<dbReference type="InterPro" id="IPR000859">
    <property type="entry name" value="CUB_dom"/>
</dbReference>
<keyword evidence="10" id="KW-1015">Disulfide bond</keyword>
<dbReference type="Gene3D" id="3.40.390.10">
    <property type="entry name" value="Collagenase (Catalytic Domain)"/>
    <property type="match status" value="1"/>
</dbReference>
<keyword evidence="18" id="KW-1185">Reference proteome</keyword>
<reference evidence="19" key="1">
    <citation type="submission" date="2022-11" db="UniProtKB">
        <authorList>
            <consortium name="WormBaseParasite"/>
        </authorList>
    </citation>
    <scope>IDENTIFICATION</scope>
</reference>
<dbReference type="InterPro" id="IPR036383">
    <property type="entry name" value="TSP1_rpt_sf"/>
</dbReference>
<dbReference type="PANTHER" id="PTHR10127">
    <property type="entry name" value="DISCOIDIN, CUB, EGF, LAMININ , AND ZINC METALLOPROTEASE DOMAIN CONTAINING"/>
    <property type="match status" value="1"/>
</dbReference>
<keyword evidence="11" id="KW-0325">Glycoprotein</keyword>
<dbReference type="Gene3D" id="2.60.120.290">
    <property type="entry name" value="Spermadhesin, CUB domain"/>
    <property type="match status" value="1"/>
</dbReference>
<dbReference type="Pfam" id="PF01400">
    <property type="entry name" value="Astacin"/>
    <property type="match status" value="1"/>
</dbReference>
<dbReference type="PROSITE" id="PS50092">
    <property type="entry name" value="TSP1"/>
    <property type="match status" value="1"/>
</dbReference>
<feature type="binding site" evidence="14">
    <location>
        <position position="192"/>
    </location>
    <ligand>
        <name>Zn(2+)</name>
        <dbReference type="ChEBI" id="CHEBI:29105"/>
        <note>catalytic</note>
    </ligand>
</feature>
<evidence type="ECO:0000256" key="11">
    <source>
        <dbReference type="ARBA" id="ARBA00023180"/>
    </source>
</evidence>
<keyword evidence="9 14" id="KW-0482">Metalloprotease</keyword>
<keyword evidence="5 14" id="KW-0479">Metal-binding</keyword>
<feature type="binding site" evidence="14">
    <location>
        <position position="196"/>
    </location>
    <ligand>
        <name>Zn(2+)</name>
        <dbReference type="ChEBI" id="CHEBI:29105"/>
        <note>catalytic</note>
    </ligand>
</feature>
<dbReference type="GO" id="GO:0004222">
    <property type="term" value="F:metalloendopeptidase activity"/>
    <property type="evidence" value="ECO:0007669"/>
    <property type="project" value="UniProtKB-UniRule"/>
</dbReference>
<evidence type="ECO:0000256" key="15">
    <source>
        <dbReference type="RuleBase" id="RU361183"/>
    </source>
</evidence>
<evidence type="ECO:0000313" key="18">
    <source>
        <dbReference type="Proteomes" id="UP000887563"/>
    </source>
</evidence>
<evidence type="ECO:0000256" key="8">
    <source>
        <dbReference type="ARBA" id="ARBA00022833"/>
    </source>
</evidence>
<feature type="domain" description="Peptidase M12A" evidence="17">
    <location>
        <begin position="99"/>
        <end position="297"/>
    </location>
</feature>
<evidence type="ECO:0000256" key="2">
    <source>
        <dbReference type="ARBA" id="ARBA00022525"/>
    </source>
</evidence>
<dbReference type="Proteomes" id="UP000887563">
    <property type="component" value="Unplaced"/>
</dbReference>
<comment type="subcellular location">
    <subcellularLocation>
        <location evidence="1 12">Secreted</location>
    </subcellularLocation>
</comment>
<dbReference type="GO" id="GO:0018996">
    <property type="term" value="P:molting cycle, collagen and cuticulin-based cuticle"/>
    <property type="evidence" value="ECO:0007669"/>
    <property type="project" value="InterPro"/>
</dbReference>
<dbReference type="PROSITE" id="PS51864">
    <property type="entry name" value="ASTACIN"/>
    <property type="match status" value="1"/>
</dbReference>
<dbReference type="SMART" id="SM00209">
    <property type="entry name" value="TSP1"/>
    <property type="match status" value="1"/>
</dbReference>
<dbReference type="CDD" id="cd00041">
    <property type="entry name" value="CUB"/>
    <property type="match status" value="1"/>
</dbReference>
<feature type="domain" description="CUB" evidence="16">
    <location>
        <begin position="340"/>
        <end position="455"/>
    </location>
</feature>
<comment type="caution">
    <text evidence="13">Lacks conserved residue(s) required for the propagation of feature annotation.</text>
</comment>
<dbReference type="CDD" id="cd04280">
    <property type="entry name" value="ZnMc_astacin_like"/>
    <property type="match status" value="1"/>
</dbReference>
<evidence type="ECO:0000259" key="16">
    <source>
        <dbReference type="PROSITE" id="PS01180"/>
    </source>
</evidence>
<evidence type="ECO:0000256" key="4">
    <source>
        <dbReference type="ARBA" id="ARBA00022670"/>
    </source>
</evidence>
<dbReference type="GO" id="GO:0006508">
    <property type="term" value="P:proteolysis"/>
    <property type="evidence" value="ECO:0007669"/>
    <property type="project" value="UniProtKB-KW"/>
</dbReference>
<feature type="binding site" evidence="14">
    <location>
        <position position="202"/>
    </location>
    <ligand>
        <name>Zn(2+)</name>
        <dbReference type="ChEBI" id="CHEBI:29105"/>
        <note>catalytic</note>
    </ligand>
</feature>
<proteinExistence type="predicted"/>
<dbReference type="Gene3D" id="2.20.100.10">
    <property type="entry name" value="Thrombospondin type-1 (TSP1) repeat"/>
    <property type="match status" value="1"/>
</dbReference>
<dbReference type="SMART" id="SM00235">
    <property type="entry name" value="ZnMc"/>
    <property type="match status" value="1"/>
</dbReference>
<dbReference type="AlphaFoldDB" id="A0A914L943"/>
<dbReference type="Pfam" id="PF00431">
    <property type="entry name" value="CUB"/>
    <property type="match status" value="1"/>
</dbReference>
<keyword evidence="2 12" id="KW-0964">Secreted</keyword>
<evidence type="ECO:0000256" key="9">
    <source>
        <dbReference type="ARBA" id="ARBA00023049"/>
    </source>
</evidence>
<name>A0A914L943_MELIC</name>
<organism evidence="18 19">
    <name type="scientific">Meloidogyne incognita</name>
    <name type="common">Southern root-knot nematode worm</name>
    <name type="synonym">Oxyuris incognita</name>
    <dbReference type="NCBI Taxonomy" id="6306"/>
    <lineage>
        <taxon>Eukaryota</taxon>
        <taxon>Metazoa</taxon>
        <taxon>Ecdysozoa</taxon>
        <taxon>Nematoda</taxon>
        <taxon>Chromadorea</taxon>
        <taxon>Rhabditida</taxon>
        <taxon>Tylenchina</taxon>
        <taxon>Tylenchomorpha</taxon>
        <taxon>Tylenchoidea</taxon>
        <taxon>Meloidogynidae</taxon>
        <taxon>Meloidogyninae</taxon>
        <taxon>Meloidogyne</taxon>
        <taxon>Meloidogyne incognita group</taxon>
    </lineage>
</organism>
<evidence type="ECO:0000259" key="17">
    <source>
        <dbReference type="PROSITE" id="PS51864"/>
    </source>
</evidence>
<protein>
    <recommendedName>
        <fullName evidence="12">Zinc metalloproteinase</fullName>
    </recommendedName>
</protein>
<dbReference type="InterPro" id="IPR006026">
    <property type="entry name" value="Peptidase_Metallo"/>
</dbReference>
<feature type="active site" evidence="14">
    <location>
        <position position="193"/>
    </location>
</feature>
<dbReference type="InterPro" id="IPR035914">
    <property type="entry name" value="Sperma_CUB_dom_sf"/>
</dbReference>
<dbReference type="PROSITE" id="PS01180">
    <property type="entry name" value="CUB"/>
    <property type="match status" value="1"/>
</dbReference>
<evidence type="ECO:0000256" key="12">
    <source>
        <dbReference type="PIRNR" id="PIRNR036365"/>
    </source>
</evidence>
<dbReference type="InterPro" id="IPR024079">
    <property type="entry name" value="MetalloPept_cat_dom_sf"/>
</dbReference>
<dbReference type="PRINTS" id="PR00480">
    <property type="entry name" value="ASTACIN"/>
</dbReference>
<dbReference type="SUPFAM" id="SSF49854">
    <property type="entry name" value="Spermadhesin, CUB domain"/>
    <property type="match status" value="1"/>
</dbReference>
<keyword evidence="8 14" id="KW-0862">Zinc</keyword>